<feature type="compositionally biased region" description="Low complexity" evidence="1">
    <location>
        <begin position="38"/>
        <end position="65"/>
    </location>
</feature>
<reference evidence="2 3" key="1">
    <citation type="submission" date="2019-03" db="EMBL/GenBank/DDBJ databases">
        <title>Rhodosporidium diobovatum UCD-FST 08-225 genome sequencing, assembly, and annotation.</title>
        <authorList>
            <person name="Fakankun I.U."/>
            <person name="Fristensky B."/>
            <person name="Levin D.B."/>
        </authorList>
    </citation>
    <scope>NUCLEOTIDE SEQUENCE [LARGE SCALE GENOMIC DNA]</scope>
    <source>
        <strain evidence="2 3">UCD-FST 08-225</strain>
    </source>
</reference>
<dbReference type="Proteomes" id="UP000311382">
    <property type="component" value="Unassembled WGS sequence"/>
</dbReference>
<protein>
    <submittedName>
        <fullName evidence="2">Uncharacterized protein</fullName>
    </submittedName>
</protein>
<proteinExistence type="predicted"/>
<organism evidence="2 3">
    <name type="scientific">Rhodotorula diobovata</name>
    <dbReference type="NCBI Taxonomy" id="5288"/>
    <lineage>
        <taxon>Eukaryota</taxon>
        <taxon>Fungi</taxon>
        <taxon>Dikarya</taxon>
        <taxon>Basidiomycota</taxon>
        <taxon>Pucciniomycotina</taxon>
        <taxon>Microbotryomycetes</taxon>
        <taxon>Sporidiobolales</taxon>
        <taxon>Sporidiobolaceae</taxon>
        <taxon>Rhodotorula</taxon>
    </lineage>
</organism>
<feature type="compositionally biased region" description="Basic residues" evidence="1">
    <location>
        <begin position="129"/>
        <end position="142"/>
    </location>
</feature>
<evidence type="ECO:0000256" key="1">
    <source>
        <dbReference type="SAM" id="MobiDB-lite"/>
    </source>
</evidence>
<evidence type="ECO:0000313" key="2">
    <source>
        <dbReference type="EMBL" id="TNY18364.1"/>
    </source>
</evidence>
<accession>A0A5C5FR06</accession>
<dbReference type="AlphaFoldDB" id="A0A5C5FR06"/>
<keyword evidence="3" id="KW-1185">Reference proteome</keyword>
<feature type="region of interest" description="Disordered" evidence="1">
    <location>
        <begin position="1"/>
        <end position="83"/>
    </location>
</feature>
<evidence type="ECO:0000313" key="3">
    <source>
        <dbReference type="Proteomes" id="UP000311382"/>
    </source>
</evidence>
<feature type="region of interest" description="Disordered" evidence="1">
    <location>
        <begin position="113"/>
        <end position="229"/>
    </location>
</feature>
<dbReference type="EMBL" id="SOZI01000142">
    <property type="protein sequence ID" value="TNY18364.1"/>
    <property type="molecule type" value="Genomic_DNA"/>
</dbReference>
<comment type="caution">
    <text evidence="2">The sequence shown here is derived from an EMBL/GenBank/DDBJ whole genome shotgun (WGS) entry which is preliminary data.</text>
</comment>
<sequence length="229" mass="23957">MMAPRVTAVSCTRPLSSKVLHASGAARSARHRRPEQDSAASPSSGCPSSSELSLAAPSLSSPSVTSRRRSTLTRTGACPPRLGLLSATPTGHLAHPTRSSAVSLLALLLHPRLTPGSPHSIPTVSPTRLRPHPHCSTRRRPCRGPLPPRSSSRPRTLSGGAPPRSSSTASRVLTPTCRRGPTARRRSSPVQTAQLLRARMSPTKSGTRSPLCSVARVPSKAAPLGSVKS</sequence>
<gene>
    <name evidence="2" type="ORF">DMC30DRAFT_403289</name>
</gene>
<name>A0A5C5FR06_9BASI</name>
<feature type="compositionally biased region" description="Low complexity" evidence="1">
    <location>
        <begin position="149"/>
        <end position="159"/>
    </location>
</feature>
<feature type="compositionally biased region" description="Polar residues" evidence="1">
    <location>
        <begin position="164"/>
        <end position="173"/>
    </location>
</feature>